<dbReference type="PROSITE" id="PS00105">
    <property type="entry name" value="AA_TRANSFER_CLASS_1"/>
    <property type="match status" value="1"/>
</dbReference>
<accession>A0ABS4JFP1</accession>
<comment type="function">
    <text evidence="2">Decarboxylates L-threonine-O-3-phosphate to yield (R)-1-amino-2-propanol O-2-phosphate, the precursor for the linkage between the nucleotide loop and the corrin ring in cobalamin.</text>
</comment>
<dbReference type="SUPFAM" id="SSF53383">
    <property type="entry name" value="PLP-dependent transferases"/>
    <property type="match status" value="1"/>
</dbReference>
<keyword evidence="12" id="KW-1185">Reference proteome</keyword>
<comment type="cofactor">
    <cofactor evidence="1">
        <name>pyridoxal 5'-phosphate</name>
        <dbReference type="ChEBI" id="CHEBI:597326"/>
    </cofactor>
</comment>
<dbReference type="InterPro" id="IPR015424">
    <property type="entry name" value="PyrdxlP-dep_Trfase"/>
</dbReference>
<dbReference type="InterPro" id="IPR004838">
    <property type="entry name" value="NHTrfase_class1_PyrdxlP-BS"/>
</dbReference>
<evidence type="ECO:0000259" key="10">
    <source>
        <dbReference type="Pfam" id="PF00155"/>
    </source>
</evidence>
<evidence type="ECO:0000256" key="5">
    <source>
        <dbReference type="ARBA" id="ARBA00022573"/>
    </source>
</evidence>
<sequence length="372" mass="41750">MKLKWGAKMLEIYGHGGDIHSAGQRYGRRAEEFIDFSANINPLGMPPGLMMYLTEVLPSVMQYPDPGHRNLKNRLASLLHVEEEMILVGNGAAEVMSLILLALSPKVVGVIEPCFSEYATLSRQVGSDVMCVITDEERGFRATDEDLEHLARASDLIFLGQPNNPNGIQYTMNQLNTYAEYAERYGTWLVIDEAFIDFVPLDQRHSLLSELDRYPHLIVVRSMTKFYAIPGLRLGYAVANAQIIQAIAEKQVTWSVNQLALLAGEYCVRSGTAFEEATISFVQRERSRLKDGLQQLGCYAWAGEANFLLVRMPDEWTAERVQEALGRRGILIRSCAMYPGLTSRDIRVAVRTESENLLLLQELSTLLGGERE</sequence>
<evidence type="ECO:0000256" key="9">
    <source>
        <dbReference type="ARBA" id="ARBA00048531"/>
    </source>
</evidence>
<dbReference type="InterPro" id="IPR004839">
    <property type="entry name" value="Aminotransferase_I/II_large"/>
</dbReference>
<proteinExistence type="predicted"/>
<dbReference type="RefSeq" id="WP_245339094.1">
    <property type="nucleotide sequence ID" value="NZ_JAGGLD010000002.1"/>
</dbReference>
<comment type="catalytic activity">
    <reaction evidence="9">
        <text>O-phospho-L-threonine + H(+) = (R)-1-aminopropan-2-yl phosphate + CO2</text>
        <dbReference type="Rhea" id="RHEA:11492"/>
        <dbReference type="ChEBI" id="CHEBI:15378"/>
        <dbReference type="ChEBI" id="CHEBI:16526"/>
        <dbReference type="ChEBI" id="CHEBI:58563"/>
        <dbReference type="ChEBI" id="CHEBI:58675"/>
        <dbReference type="EC" id="4.1.1.81"/>
    </reaction>
</comment>
<dbReference type="EC" id="4.1.1.81" evidence="4"/>
<dbReference type="Pfam" id="PF00155">
    <property type="entry name" value="Aminotran_1_2"/>
    <property type="match status" value="1"/>
</dbReference>
<gene>
    <name evidence="11" type="ORF">J2Z69_001566</name>
</gene>
<comment type="caution">
    <text evidence="11">The sequence shown here is derived from an EMBL/GenBank/DDBJ whole genome shotgun (WGS) entry which is preliminary data.</text>
</comment>
<dbReference type="NCBIfam" id="TIGR01140">
    <property type="entry name" value="L_thr_O3P_dcar"/>
    <property type="match status" value="1"/>
</dbReference>
<evidence type="ECO:0000256" key="7">
    <source>
        <dbReference type="ARBA" id="ARBA00023239"/>
    </source>
</evidence>
<evidence type="ECO:0000313" key="12">
    <source>
        <dbReference type="Proteomes" id="UP001519288"/>
    </source>
</evidence>
<dbReference type="Proteomes" id="UP001519288">
    <property type="component" value="Unassembled WGS sequence"/>
</dbReference>
<evidence type="ECO:0000313" key="11">
    <source>
        <dbReference type="EMBL" id="MBP2000535.1"/>
    </source>
</evidence>
<dbReference type="InterPro" id="IPR005860">
    <property type="entry name" value="CobD"/>
</dbReference>
<evidence type="ECO:0000256" key="4">
    <source>
        <dbReference type="ARBA" id="ARBA00012285"/>
    </source>
</evidence>
<name>A0ABS4JFP1_9BACL</name>
<keyword evidence="6" id="KW-0663">Pyridoxal phosphate</keyword>
<evidence type="ECO:0000256" key="1">
    <source>
        <dbReference type="ARBA" id="ARBA00001933"/>
    </source>
</evidence>
<evidence type="ECO:0000256" key="6">
    <source>
        <dbReference type="ARBA" id="ARBA00022898"/>
    </source>
</evidence>
<dbReference type="PANTHER" id="PTHR42885">
    <property type="entry name" value="HISTIDINOL-PHOSPHATE AMINOTRANSFERASE-RELATED"/>
    <property type="match status" value="1"/>
</dbReference>
<evidence type="ECO:0000256" key="8">
    <source>
        <dbReference type="ARBA" id="ARBA00029996"/>
    </source>
</evidence>
<comment type="pathway">
    <text evidence="3">Cofactor biosynthesis; adenosylcobalamin biosynthesis.</text>
</comment>
<keyword evidence="7 11" id="KW-0456">Lyase</keyword>
<dbReference type="InterPro" id="IPR015422">
    <property type="entry name" value="PyrdxlP-dep_Trfase_small"/>
</dbReference>
<dbReference type="GO" id="GO:0048472">
    <property type="term" value="F:threonine-phosphate decarboxylase activity"/>
    <property type="evidence" value="ECO:0007669"/>
    <property type="project" value="UniProtKB-EC"/>
</dbReference>
<keyword evidence="5" id="KW-0169">Cobalamin biosynthesis</keyword>
<evidence type="ECO:0000256" key="3">
    <source>
        <dbReference type="ARBA" id="ARBA00004953"/>
    </source>
</evidence>
<dbReference type="EMBL" id="JAGGLD010000002">
    <property type="protein sequence ID" value="MBP2000535.1"/>
    <property type="molecule type" value="Genomic_DNA"/>
</dbReference>
<organism evidence="11 12">
    <name type="scientific">Paenibacillus shirakamiensis</name>
    <dbReference type="NCBI Taxonomy" id="1265935"/>
    <lineage>
        <taxon>Bacteria</taxon>
        <taxon>Bacillati</taxon>
        <taxon>Bacillota</taxon>
        <taxon>Bacilli</taxon>
        <taxon>Bacillales</taxon>
        <taxon>Paenibacillaceae</taxon>
        <taxon>Paenibacillus</taxon>
    </lineage>
</organism>
<reference evidence="11 12" key="1">
    <citation type="submission" date="2021-03" db="EMBL/GenBank/DDBJ databases">
        <title>Genomic Encyclopedia of Type Strains, Phase IV (KMG-IV): sequencing the most valuable type-strain genomes for metagenomic binning, comparative biology and taxonomic classification.</title>
        <authorList>
            <person name="Goeker M."/>
        </authorList>
    </citation>
    <scope>NUCLEOTIDE SEQUENCE [LARGE SCALE GENOMIC DNA]</scope>
    <source>
        <strain evidence="11 12">DSM 26806</strain>
    </source>
</reference>
<protein>
    <recommendedName>
        <fullName evidence="4">threonine-phosphate decarboxylase</fullName>
        <ecNumber evidence="4">4.1.1.81</ecNumber>
    </recommendedName>
    <alternativeName>
        <fullName evidence="8">L-threonine-O-3-phosphate decarboxylase</fullName>
    </alternativeName>
</protein>
<dbReference type="CDD" id="cd00609">
    <property type="entry name" value="AAT_like"/>
    <property type="match status" value="1"/>
</dbReference>
<dbReference type="PANTHER" id="PTHR42885:SF1">
    <property type="entry name" value="THREONINE-PHOSPHATE DECARBOXYLASE"/>
    <property type="match status" value="1"/>
</dbReference>
<feature type="domain" description="Aminotransferase class I/classII large" evidence="10">
    <location>
        <begin position="33"/>
        <end position="357"/>
    </location>
</feature>
<evidence type="ECO:0000256" key="2">
    <source>
        <dbReference type="ARBA" id="ARBA00003444"/>
    </source>
</evidence>
<dbReference type="Gene3D" id="3.40.640.10">
    <property type="entry name" value="Type I PLP-dependent aspartate aminotransferase-like (Major domain)"/>
    <property type="match status" value="1"/>
</dbReference>
<dbReference type="InterPro" id="IPR015421">
    <property type="entry name" value="PyrdxlP-dep_Trfase_major"/>
</dbReference>
<dbReference type="Gene3D" id="3.90.1150.10">
    <property type="entry name" value="Aspartate Aminotransferase, domain 1"/>
    <property type="match status" value="1"/>
</dbReference>